<dbReference type="OrthoDB" id="424368at2"/>
<evidence type="ECO:0000259" key="1">
    <source>
        <dbReference type="PROSITE" id="PS51186"/>
    </source>
</evidence>
<dbReference type="Pfam" id="PF13673">
    <property type="entry name" value="Acetyltransf_10"/>
    <property type="match status" value="1"/>
</dbReference>
<dbReference type="AlphaFoldDB" id="A0A1N7LZQ0"/>
<dbReference type="PROSITE" id="PS51186">
    <property type="entry name" value="GNAT"/>
    <property type="match status" value="1"/>
</dbReference>
<dbReference type="GO" id="GO:0016747">
    <property type="term" value="F:acyltransferase activity, transferring groups other than amino-acyl groups"/>
    <property type="evidence" value="ECO:0007669"/>
    <property type="project" value="InterPro"/>
</dbReference>
<dbReference type="Proteomes" id="UP000186744">
    <property type="component" value="Unassembled WGS sequence"/>
</dbReference>
<dbReference type="EMBL" id="FTOL01000002">
    <property type="protein sequence ID" value="SIS79320.1"/>
    <property type="molecule type" value="Genomic_DNA"/>
</dbReference>
<sequence>MSSNILDNQSVNIRPGNLQDLPEMLILFKETIISICKKDYNTDQLEAWKSGAYNLERWLKVMKEQIVLVAEMDHQIVGFCTLDQGHYIDLLFVHKDHQHLGIASLLYNLIEKEAIKQNNLSLTADVSKTAKPFFKRMGFHVISEQTVHVKGVDLINYKMQKNLLT</sequence>
<reference evidence="3" key="1">
    <citation type="submission" date="2017-01" db="EMBL/GenBank/DDBJ databases">
        <authorList>
            <person name="Varghese N."/>
            <person name="Submissions S."/>
        </authorList>
    </citation>
    <scope>NUCLEOTIDE SEQUENCE [LARGE SCALE GENOMIC DNA]</scope>
    <source>
        <strain evidence="3">DSM 18017</strain>
    </source>
</reference>
<dbReference type="InterPro" id="IPR000182">
    <property type="entry name" value="GNAT_dom"/>
</dbReference>
<evidence type="ECO:0000313" key="3">
    <source>
        <dbReference type="Proteomes" id="UP000186744"/>
    </source>
</evidence>
<keyword evidence="2" id="KW-0808">Transferase</keyword>
<gene>
    <name evidence="2" type="ORF">SAMN05421786_102135</name>
</gene>
<name>A0A1N7LZQ0_9FLAO</name>
<evidence type="ECO:0000313" key="2">
    <source>
        <dbReference type="EMBL" id="SIS79320.1"/>
    </source>
</evidence>
<protein>
    <submittedName>
        <fullName evidence="2">Acetyltransferase, GNAT family</fullName>
    </submittedName>
</protein>
<dbReference type="PANTHER" id="PTHR43451:SF1">
    <property type="entry name" value="ACETYLTRANSFERASE"/>
    <property type="match status" value="1"/>
</dbReference>
<dbReference type="CDD" id="cd04301">
    <property type="entry name" value="NAT_SF"/>
    <property type="match status" value="1"/>
</dbReference>
<dbReference type="STRING" id="373668.SAMN05421786_102135"/>
<dbReference type="Gene3D" id="3.40.630.30">
    <property type="match status" value="1"/>
</dbReference>
<dbReference type="RefSeq" id="WP_076551104.1">
    <property type="nucleotide sequence ID" value="NZ_FTOL01000002.1"/>
</dbReference>
<dbReference type="InterPro" id="IPR016181">
    <property type="entry name" value="Acyl_CoA_acyltransferase"/>
</dbReference>
<accession>A0A1N7LZQ0</accession>
<dbReference type="InterPro" id="IPR052564">
    <property type="entry name" value="N-acetyltrans/Recomb-assoc"/>
</dbReference>
<dbReference type="PANTHER" id="PTHR43451">
    <property type="entry name" value="ACETYLTRANSFERASE (GNAT) FAMILY PROTEIN"/>
    <property type="match status" value="1"/>
</dbReference>
<keyword evidence="3" id="KW-1185">Reference proteome</keyword>
<proteinExistence type="predicted"/>
<organism evidence="2 3">
    <name type="scientific">Chryseobacterium ureilyticum</name>
    <dbReference type="NCBI Taxonomy" id="373668"/>
    <lineage>
        <taxon>Bacteria</taxon>
        <taxon>Pseudomonadati</taxon>
        <taxon>Bacteroidota</taxon>
        <taxon>Flavobacteriia</taxon>
        <taxon>Flavobacteriales</taxon>
        <taxon>Weeksellaceae</taxon>
        <taxon>Chryseobacterium group</taxon>
        <taxon>Chryseobacterium</taxon>
    </lineage>
</organism>
<dbReference type="SUPFAM" id="SSF55729">
    <property type="entry name" value="Acyl-CoA N-acyltransferases (Nat)"/>
    <property type="match status" value="1"/>
</dbReference>
<feature type="domain" description="N-acetyltransferase" evidence="1">
    <location>
        <begin position="11"/>
        <end position="164"/>
    </location>
</feature>